<dbReference type="InterPro" id="IPR042099">
    <property type="entry name" value="ANL_N_sf"/>
</dbReference>
<proteinExistence type="inferred from homology"/>
<dbReference type="Gene3D" id="3.40.50.12780">
    <property type="entry name" value="N-terminal domain of ligase-like"/>
    <property type="match status" value="1"/>
</dbReference>
<comment type="caution">
    <text evidence="5">The sequence shown here is derived from an EMBL/GenBank/DDBJ whole genome shotgun (WGS) entry which is preliminary data.</text>
</comment>
<dbReference type="GO" id="GO:0016405">
    <property type="term" value="F:CoA-ligase activity"/>
    <property type="evidence" value="ECO:0007669"/>
    <property type="project" value="TreeGrafter"/>
</dbReference>
<gene>
    <name evidence="5" type="ORF">DI609_03140</name>
</gene>
<accession>A0A2W5B842</accession>
<evidence type="ECO:0000313" key="6">
    <source>
        <dbReference type="Proteomes" id="UP000249451"/>
    </source>
</evidence>
<evidence type="ECO:0000313" key="5">
    <source>
        <dbReference type="EMBL" id="PZP01993.1"/>
    </source>
</evidence>
<dbReference type="InterPro" id="IPR045851">
    <property type="entry name" value="AMP-bd_C_sf"/>
</dbReference>
<dbReference type="Pfam" id="PF00501">
    <property type="entry name" value="AMP-binding"/>
    <property type="match status" value="1"/>
</dbReference>
<feature type="domain" description="AMP-dependent synthetase/ligase" evidence="3">
    <location>
        <begin position="30"/>
        <end position="386"/>
    </location>
</feature>
<dbReference type="SUPFAM" id="SSF56801">
    <property type="entry name" value="Acetyl-CoA synthetase-like"/>
    <property type="match status" value="1"/>
</dbReference>
<dbReference type="InterPro" id="IPR000873">
    <property type="entry name" value="AMP-dep_synth/lig_dom"/>
</dbReference>
<dbReference type="InterPro" id="IPR025110">
    <property type="entry name" value="AMP-bd_C"/>
</dbReference>
<evidence type="ECO:0000259" key="3">
    <source>
        <dbReference type="Pfam" id="PF00501"/>
    </source>
</evidence>
<dbReference type="FunFam" id="3.30.300.30:FF:000007">
    <property type="entry name" value="4-coumarate--CoA ligase 2"/>
    <property type="match status" value="1"/>
</dbReference>
<evidence type="ECO:0000256" key="2">
    <source>
        <dbReference type="ARBA" id="ARBA00022598"/>
    </source>
</evidence>
<comment type="similarity">
    <text evidence="1">Belongs to the ATP-dependent AMP-binding enzyme family.</text>
</comment>
<dbReference type="Proteomes" id="UP000249451">
    <property type="component" value="Unassembled WGS sequence"/>
</dbReference>
<dbReference type="PANTHER" id="PTHR24096:SF149">
    <property type="entry name" value="AMP-BINDING DOMAIN-CONTAINING PROTEIN-RELATED"/>
    <property type="match status" value="1"/>
</dbReference>
<sequence>MPVQSTRETIQIPDVGIYEFTFGQLDPADEDKVAIIDIADGTETTYQQLRNYINCVAGGLSHLGIRTGDVVALHCPNSLAFVVYAHAVWRLGATLTPVSLLADEAAITRQLQDSGARMLVTLAAMGDHAAQAAQAAGLSEEQVHHLDRNSGMQQMLAERRHAPEDISFDPATHLAVLPYSSGTTQDPKGVRLSHRNLVANVCQAADQDLVTREDVVFGVLPFFHIYGLTALLNLALKQRATLVTQPRFELGSFLASHERFGVTFTFIAPPIAVLLAKHPQVEEFDLSSLRAVLSGAAALDTSLAEAVQERLGVDVYQGFGMTESSPVTHLNLDMSVPRGSIGLPVANTEHKLVAVESGEEIPRPSNGHSEVGELWVSGPQVMLGYLNRDRETAETLVDGGWLRTGDLAVQDPEGNVYVVDRLKEVIKYKGYQVAPAELEALLLTHPEVADSAVIGVAGEDGLEIPKGFVVLQQNATATAEDIMAYVAEQVPSYKKVRAIEFIDAIPKSSTGKILRRVLRARED</sequence>
<evidence type="ECO:0000256" key="1">
    <source>
        <dbReference type="ARBA" id="ARBA00006432"/>
    </source>
</evidence>
<feature type="domain" description="AMP-binding enzyme C-terminal" evidence="4">
    <location>
        <begin position="437"/>
        <end position="512"/>
    </location>
</feature>
<dbReference type="Gene3D" id="3.30.300.30">
    <property type="match status" value="1"/>
</dbReference>
<dbReference type="AlphaFoldDB" id="A0A2W5B842"/>
<keyword evidence="2 5" id="KW-0436">Ligase</keyword>
<reference evidence="5 6" key="1">
    <citation type="submission" date="2017-11" db="EMBL/GenBank/DDBJ databases">
        <title>Infants hospitalized years apart are colonized by the same room-sourced microbial strains.</title>
        <authorList>
            <person name="Brooks B."/>
            <person name="Olm M.R."/>
            <person name="Firek B.A."/>
            <person name="Baker R."/>
            <person name="Thomas B.C."/>
            <person name="Morowitz M.J."/>
            <person name="Banfield J.F."/>
        </authorList>
    </citation>
    <scope>NUCLEOTIDE SEQUENCE [LARGE SCALE GENOMIC DNA]</scope>
    <source>
        <strain evidence="5">S2_012_000_R3_87</strain>
    </source>
</reference>
<evidence type="ECO:0000259" key="4">
    <source>
        <dbReference type="Pfam" id="PF13193"/>
    </source>
</evidence>
<name>A0A2W5B842_9CORY</name>
<dbReference type="Pfam" id="PF13193">
    <property type="entry name" value="AMP-binding_C"/>
    <property type="match status" value="1"/>
</dbReference>
<dbReference type="EMBL" id="QFNY01000048">
    <property type="protein sequence ID" value="PZP01993.1"/>
    <property type="molecule type" value="Genomic_DNA"/>
</dbReference>
<dbReference type="PANTHER" id="PTHR24096">
    <property type="entry name" value="LONG-CHAIN-FATTY-ACID--COA LIGASE"/>
    <property type="match status" value="1"/>
</dbReference>
<organism evidence="5 6">
    <name type="scientific">Corynebacterium urealyticum</name>
    <dbReference type="NCBI Taxonomy" id="43771"/>
    <lineage>
        <taxon>Bacteria</taxon>
        <taxon>Bacillati</taxon>
        <taxon>Actinomycetota</taxon>
        <taxon>Actinomycetes</taxon>
        <taxon>Mycobacteriales</taxon>
        <taxon>Corynebacteriaceae</taxon>
        <taxon>Corynebacterium</taxon>
    </lineage>
</organism>
<protein>
    <submittedName>
        <fullName evidence="5">4-coumarate--CoA ligase family protein</fullName>
    </submittedName>
</protein>